<feature type="domain" description="Glycosyltransferase RgtA/B/C/D-like" evidence="9">
    <location>
        <begin position="45"/>
        <end position="206"/>
    </location>
</feature>
<evidence type="ECO:0000313" key="10">
    <source>
        <dbReference type="EMBL" id="AKU96911.1"/>
    </source>
</evidence>
<dbReference type="STRING" id="1391654.AKJ09_03575"/>
<sequence>MALVAAHATLIGYKTFANVDESYAISLAQRLTEGFRLYEGAISQRGPLMYYVFELVARVTGWDNVAGLRLWALAFSFAQVGAVAWAGCRLFSRRTGSLAAVAMTYMLVVGLPPIDGLALHGETIQAPLFVVGATLAVFATRSRKRRGLLLATSGLAFGAAIAVKQSALMQPAPVVLYLFADASRKTVRKIPWKDLLVFVAGVIAPLAVFVLHALGIGTLRSLVYYCFTYNLSVHLRPSDALLSRASLEPLADWLKKLTAFVMVVGAVLAAHVAFVARRWRRAVSSRSIWPFFRGFGVLQYLGAHVLVGTIAASSMYRFFPHYYLPVLPLLALVVAAWIDRHVRIRNAAAVRFATALLAAVTVVAAGFSAYAYEKIDGLVTHGPTVRRVARFVEATTSPDAKLFVWGFSPWIYPYAHRRPAGRYVFETYVTGFVPWFFDAYPHEASRVVPGSLEALLGDLDREKPEIVVDAGSVLLARPMRAYGAAATWLHANYCFEVRVSGYDVYRRKTPAGCASEDFPTSHPPVDYFGLPMAVAMPLLVDEASSRPLCTADDDDPVWFPGGGPKAGLDVLLPLSRAKIEAEHRKDGVAYPGELRPPITCAPR</sequence>
<dbReference type="InterPro" id="IPR038731">
    <property type="entry name" value="RgtA/B/C-like"/>
</dbReference>
<evidence type="ECO:0000256" key="7">
    <source>
        <dbReference type="ARBA" id="ARBA00023136"/>
    </source>
</evidence>
<evidence type="ECO:0000256" key="8">
    <source>
        <dbReference type="SAM" id="Phobius"/>
    </source>
</evidence>
<evidence type="ECO:0000256" key="2">
    <source>
        <dbReference type="ARBA" id="ARBA00022475"/>
    </source>
</evidence>
<proteinExistence type="predicted"/>
<feature type="transmembrane region" description="Helical" evidence="8">
    <location>
        <begin position="350"/>
        <end position="372"/>
    </location>
</feature>
<dbReference type="PANTHER" id="PTHR33908:SF11">
    <property type="entry name" value="MEMBRANE PROTEIN"/>
    <property type="match status" value="1"/>
</dbReference>
<feature type="transmembrane region" description="Helical" evidence="8">
    <location>
        <begin position="322"/>
        <end position="338"/>
    </location>
</feature>
<evidence type="ECO:0000256" key="1">
    <source>
        <dbReference type="ARBA" id="ARBA00004651"/>
    </source>
</evidence>
<evidence type="ECO:0000313" key="11">
    <source>
        <dbReference type="Proteomes" id="UP000064967"/>
    </source>
</evidence>
<feature type="transmembrane region" description="Helical" evidence="8">
    <location>
        <begin position="297"/>
        <end position="316"/>
    </location>
</feature>
<keyword evidence="11" id="KW-1185">Reference proteome</keyword>
<dbReference type="Pfam" id="PF13231">
    <property type="entry name" value="PMT_2"/>
    <property type="match status" value="1"/>
</dbReference>
<gene>
    <name evidence="10" type="ORF">AKJ09_03575</name>
</gene>
<accession>A0A0K1PU68</accession>
<dbReference type="InterPro" id="IPR050297">
    <property type="entry name" value="LipidA_mod_glycosyltrf_83"/>
</dbReference>
<dbReference type="GO" id="GO:0009103">
    <property type="term" value="P:lipopolysaccharide biosynthetic process"/>
    <property type="evidence" value="ECO:0007669"/>
    <property type="project" value="UniProtKB-ARBA"/>
</dbReference>
<keyword evidence="5 8" id="KW-0812">Transmembrane</keyword>
<evidence type="ECO:0000259" key="9">
    <source>
        <dbReference type="Pfam" id="PF13231"/>
    </source>
</evidence>
<reference evidence="10 11" key="1">
    <citation type="submission" date="2015-08" db="EMBL/GenBank/DDBJ databases">
        <authorList>
            <person name="Babu N.S."/>
            <person name="Beckwith C.J."/>
            <person name="Beseler K.G."/>
            <person name="Brison A."/>
            <person name="Carone J.V."/>
            <person name="Caskin T.P."/>
            <person name="Diamond M."/>
            <person name="Durham M.E."/>
            <person name="Foxe J.M."/>
            <person name="Go M."/>
            <person name="Henderson B.A."/>
            <person name="Jones I.B."/>
            <person name="McGettigan J.A."/>
            <person name="Micheletti S.J."/>
            <person name="Nasrallah M.E."/>
            <person name="Ortiz D."/>
            <person name="Piller C.R."/>
            <person name="Privatt S.R."/>
            <person name="Schneider S.L."/>
            <person name="Sharp S."/>
            <person name="Smith T.C."/>
            <person name="Stanton J.D."/>
            <person name="Ullery H.E."/>
            <person name="Wilson R.J."/>
            <person name="Serrano M.G."/>
            <person name="Buck G."/>
            <person name="Lee V."/>
            <person name="Wang Y."/>
            <person name="Carvalho R."/>
            <person name="Voegtly L."/>
            <person name="Shi R."/>
            <person name="Duckworth R."/>
            <person name="Johnson A."/>
            <person name="Loviza R."/>
            <person name="Walstead R."/>
            <person name="Shah Z."/>
            <person name="Kiflezghi M."/>
            <person name="Wade K."/>
            <person name="Ball S.L."/>
            <person name="Bradley K.W."/>
            <person name="Asai D.J."/>
            <person name="Bowman C.A."/>
            <person name="Russell D.A."/>
            <person name="Pope W.H."/>
            <person name="Jacobs-Sera D."/>
            <person name="Hendrix R.W."/>
            <person name="Hatfull G.F."/>
        </authorList>
    </citation>
    <scope>NUCLEOTIDE SEQUENCE [LARGE SCALE GENOMIC DNA]</scope>
    <source>
        <strain evidence="10 11">DSM 27648</strain>
    </source>
</reference>
<feature type="transmembrane region" description="Helical" evidence="8">
    <location>
        <begin position="98"/>
        <end position="118"/>
    </location>
</feature>
<evidence type="ECO:0000256" key="4">
    <source>
        <dbReference type="ARBA" id="ARBA00022679"/>
    </source>
</evidence>
<dbReference type="GO" id="GO:0005886">
    <property type="term" value="C:plasma membrane"/>
    <property type="evidence" value="ECO:0007669"/>
    <property type="project" value="UniProtKB-SubCell"/>
</dbReference>
<protein>
    <recommendedName>
        <fullName evidence="9">Glycosyltransferase RgtA/B/C/D-like domain-containing protein</fullName>
    </recommendedName>
</protein>
<feature type="transmembrane region" description="Helical" evidence="8">
    <location>
        <begin position="124"/>
        <end position="140"/>
    </location>
</feature>
<dbReference type="EMBL" id="CP012333">
    <property type="protein sequence ID" value="AKU96911.1"/>
    <property type="molecule type" value="Genomic_DNA"/>
</dbReference>
<feature type="transmembrane region" description="Helical" evidence="8">
    <location>
        <begin position="70"/>
        <end position="91"/>
    </location>
</feature>
<evidence type="ECO:0000256" key="5">
    <source>
        <dbReference type="ARBA" id="ARBA00022692"/>
    </source>
</evidence>
<dbReference type="GO" id="GO:0016763">
    <property type="term" value="F:pentosyltransferase activity"/>
    <property type="evidence" value="ECO:0007669"/>
    <property type="project" value="TreeGrafter"/>
</dbReference>
<keyword evidence="4" id="KW-0808">Transferase</keyword>
<keyword evidence="6 8" id="KW-1133">Transmembrane helix</keyword>
<dbReference type="Proteomes" id="UP000064967">
    <property type="component" value="Chromosome"/>
</dbReference>
<feature type="transmembrane region" description="Helical" evidence="8">
    <location>
        <begin position="195"/>
        <end position="215"/>
    </location>
</feature>
<name>A0A0K1PU68_9BACT</name>
<evidence type="ECO:0000256" key="3">
    <source>
        <dbReference type="ARBA" id="ARBA00022676"/>
    </source>
</evidence>
<dbReference type="KEGG" id="llu:AKJ09_03575"/>
<dbReference type="AlphaFoldDB" id="A0A0K1PU68"/>
<keyword evidence="7 8" id="KW-0472">Membrane</keyword>
<dbReference type="RefSeq" id="WP_169927580.1">
    <property type="nucleotide sequence ID" value="NZ_CP012333.1"/>
</dbReference>
<keyword evidence="2" id="KW-1003">Cell membrane</keyword>
<evidence type="ECO:0000256" key="6">
    <source>
        <dbReference type="ARBA" id="ARBA00022989"/>
    </source>
</evidence>
<dbReference type="PANTHER" id="PTHR33908">
    <property type="entry name" value="MANNOSYLTRANSFERASE YKCB-RELATED"/>
    <property type="match status" value="1"/>
</dbReference>
<feature type="transmembrane region" description="Helical" evidence="8">
    <location>
        <begin position="257"/>
        <end position="276"/>
    </location>
</feature>
<organism evidence="10 11">
    <name type="scientific">Labilithrix luteola</name>
    <dbReference type="NCBI Taxonomy" id="1391654"/>
    <lineage>
        <taxon>Bacteria</taxon>
        <taxon>Pseudomonadati</taxon>
        <taxon>Myxococcota</taxon>
        <taxon>Polyangia</taxon>
        <taxon>Polyangiales</taxon>
        <taxon>Labilitrichaceae</taxon>
        <taxon>Labilithrix</taxon>
    </lineage>
</organism>
<keyword evidence="3" id="KW-0328">Glycosyltransferase</keyword>
<comment type="subcellular location">
    <subcellularLocation>
        <location evidence="1">Cell membrane</location>
        <topology evidence="1">Multi-pass membrane protein</topology>
    </subcellularLocation>
</comment>